<comment type="caution">
    <text evidence="3">The sequence shown here is derived from an EMBL/GenBank/DDBJ whole genome shotgun (WGS) entry which is preliminary data.</text>
</comment>
<sequence>MLPPSGYRHVFQKSLAHLLKDTINYRFHQSNQQSLMRPKTRLYEHSPPYSPQSIGMVERVNSTIVNQIRAIINDPTINISWTQAAYKVVDIYNETVHSATKFKPNEIAIENPSIELLETINENNRKSRLYTEQRANRYREQIEYSPGDQVLIVNERQDTWLRTTANNLSIPSGT</sequence>
<dbReference type="Proteomes" id="UP000887458">
    <property type="component" value="Unassembled WGS sequence"/>
</dbReference>
<evidence type="ECO:0000313" key="2">
    <source>
        <dbReference type="EMBL" id="KAH9412956.1"/>
    </source>
</evidence>
<reference evidence="3 4" key="1">
    <citation type="journal article" date="2018" name="J. Allergy Clin. Immunol.">
        <title>High-quality assembly of Dermatophagoides pteronyssinus genome and transcriptome reveals a wide range of novel allergens.</title>
        <authorList>
            <person name="Liu X.Y."/>
            <person name="Yang K.Y."/>
            <person name="Wang M.Q."/>
            <person name="Kwok J.S."/>
            <person name="Zeng X."/>
            <person name="Yang Z."/>
            <person name="Xiao X.J."/>
            <person name="Lau C.P."/>
            <person name="Li Y."/>
            <person name="Huang Z.M."/>
            <person name="Ba J.G."/>
            <person name="Yim A.K."/>
            <person name="Ouyang C.Y."/>
            <person name="Ngai S.M."/>
            <person name="Chan T.F."/>
            <person name="Leung E.L."/>
            <person name="Liu L."/>
            <person name="Liu Z.G."/>
            <person name="Tsui S.K."/>
        </authorList>
    </citation>
    <scope>NUCLEOTIDE SEQUENCE [LARGE SCALE GENOMIC DNA]</scope>
    <source>
        <strain evidence="3">Derp</strain>
    </source>
</reference>
<protein>
    <recommendedName>
        <fullName evidence="1">Integrase catalytic domain-containing protein</fullName>
    </recommendedName>
</protein>
<evidence type="ECO:0000259" key="1">
    <source>
        <dbReference type="PROSITE" id="PS50994"/>
    </source>
</evidence>
<gene>
    <name evidence="2" type="ORF">DERP_015320</name>
    <name evidence="3" type="ORF">DERP_015342</name>
</gene>
<proteinExistence type="predicted"/>
<evidence type="ECO:0000313" key="3">
    <source>
        <dbReference type="EMBL" id="KAH9427014.1"/>
    </source>
</evidence>
<dbReference type="EMBL" id="NJHN03000005">
    <property type="protein sequence ID" value="KAH9427014.1"/>
    <property type="molecule type" value="Genomic_DNA"/>
</dbReference>
<dbReference type="SUPFAM" id="SSF53098">
    <property type="entry name" value="Ribonuclease H-like"/>
    <property type="match status" value="1"/>
</dbReference>
<feature type="domain" description="Integrase catalytic" evidence="1">
    <location>
        <begin position="1"/>
        <end position="112"/>
    </location>
</feature>
<dbReference type="EMBL" id="NJHN03000125">
    <property type="protein sequence ID" value="KAH9412956.1"/>
    <property type="molecule type" value="Genomic_DNA"/>
</dbReference>
<keyword evidence="4" id="KW-1185">Reference proteome</keyword>
<dbReference type="InterPro" id="IPR001584">
    <property type="entry name" value="Integrase_cat-core"/>
</dbReference>
<evidence type="ECO:0000313" key="4">
    <source>
        <dbReference type="Proteomes" id="UP000887458"/>
    </source>
</evidence>
<dbReference type="PROSITE" id="PS50994">
    <property type="entry name" value="INTEGRASE"/>
    <property type="match status" value="1"/>
</dbReference>
<dbReference type="InterPro" id="IPR036397">
    <property type="entry name" value="RNaseH_sf"/>
</dbReference>
<name>A0ABQ8JWL8_DERPT</name>
<accession>A0ABQ8JWL8</accession>
<reference evidence="3 4" key="2">
    <citation type="journal article" date="2022" name="Mol. Biol. Evol.">
        <title>Comparative Genomics Reveals Insights into the Divergent Evolution of Astigmatic Mites and Household Pest Adaptations.</title>
        <authorList>
            <person name="Xiong Q."/>
            <person name="Wan A.T."/>
            <person name="Liu X."/>
            <person name="Fung C.S."/>
            <person name="Xiao X."/>
            <person name="Malainual N."/>
            <person name="Hou J."/>
            <person name="Wang L."/>
            <person name="Wang M."/>
            <person name="Yang K.Y."/>
            <person name="Cui Y."/>
            <person name="Leung E.L."/>
            <person name="Nong W."/>
            <person name="Shin S.K."/>
            <person name="Au S.W."/>
            <person name="Jeong K.Y."/>
            <person name="Chew F.T."/>
            <person name="Hui J.H."/>
            <person name="Leung T.F."/>
            <person name="Tungtrongchitr A."/>
            <person name="Zhong N."/>
            <person name="Liu Z."/>
            <person name="Tsui S.K."/>
        </authorList>
    </citation>
    <scope>NUCLEOTIDE SEQUENCE [LARGE SCALE GENOMIC DNA]</scope>
    <source>
        <strain evidence="3">Derp</strain>
    </source>
</reference>
<organism evidence="3 4">
    <name type="scientific">Dermatophagoides pteronyssinus</name>
    <name type="common">European house dust mite</name>
    <dbReference type="NCBI Taxonomy" id="6956"/>
    <lineage>
        <taxon>Eukaryota</taxon>
        <taxon>Metazoa</taxon>
        <taxon>Ecdysozoa</taxon>
        <taxon>Arthropoda</taxon>
        <taxon>Chelicerata</taxon>
        <taxon>Arachnida</taxon>
        <taxon>Acari</taxon>
        <taxon>Acariformes</taxon>
        <taxon>Sarcoptiformes</taxon>
        <taxon>Astigmata</taxon>
        <taxon>Psoroptidia</taxon>
        <taxon>Analgoidea</taxon>
        <taxon>Pyroglyphidae</taxon>
        <taxon>Dermatophagoidinae</taxon>
        <taxon>Dermatophagoides</taxon>
    </lineage>
</organism>
<dbReference type="Gene3D" id="3.30.420.10">
    <property type="entry name" value="Ribonuclease H-like superfamily/Ribonuclease H"/>
    <property type="match status" value="1"/>
</dbReference>
<dbReference type="InterPro" id="IPR012337">
    <property type="entry name" value="RNaseH-like_sf"/>
</dbReference>